<evidence type="ECO:0000256" key="2">
    <source>
        <dbReference type="SAM" id="MobiDB-lite"/>
    </source>
</evidence>
<organism evidence="4 5">
    <name type="scientific">Clavelina lepadiformis</name>
    <name type="common">Light-bulb sea squirt</name>
    <name type="synonym">Ascidia lepadiformis</name>
    <dbReference type="NCBI Taxonomy" id="159417"/>
    <lineage>
        <taxon>Eukaryota</taxon>
        <taxon>Metazoa</taxon>
        <taxon>Chordata</taxon>
        <taxon>Tunicata</taxon>
        <taxon>Ascidiacea</taxon>
        <taxon>Aplousobranchia</taxon>
        <taxon>Clavelinidae</taxon>
        <taxon>Clavelina</taxon>
    </lineage>
</organism>
<evidence type="ECO:0000313" key="5">
    <source>
        <dbReference type="Proteomes" id="UP001642483"/>
    </source>
</evidence>
<evidence type="ECO:0000256" key="1">
    <source>
        <dbReference type="SAM" id="Coils"/>
    </source>
</evidence>
<feature type="compositionally biased region" description="Basic and acidic residues" evidence="2">
    <location>
        <begin position="71"/>
        <end position="85"/>
    </location>
</feature>
<dbReference type="Proteomes" id="UP001642483">
    <property type="component" value="Unassembled WGS sequence"/>
</dbReference>
<feature type="region of interest" description="Disordered" evidence="2">
    <location>
        <begin position="42"/>
        <end position="88"/>
    </location>
</feature>
<dbReference type="PANTHER" id="PTHR45749:SF23">
    <property type="entry name" value="ZINC FINGER MYM-TYPE PROTEIN 1-LIKE"/>
    <property type="match status" value="1"/>
</dbReference>
<feature type="compositionally biased region" description="Polar residues" evidence="2">
    <location>
        <begin position="42"/>
        <end position="56"/>
    </location>
</feature>
<gene>
    <name evidence="4" type="ORF">CVLEPA_LOCUS794</name>
</gene>
<dbReference type="PANTHER" id="PTHR45749">
    <property type="match status" value="1"/>
</dbReference>
<comment type="caution">
    <text evidence="4">The sequence shown here is derived from an EMBL/GenBank/DDBJ whole genome shotgun (WGS) entry which is preliminary data.</text>
</comment>
<name>A0ABP0EWD7_CLALP</name>
<keyword evidence="5" id="KW-1185">Reference proteome</keyword>
<dbReference type="Pfam" id="PF14291">
    <property type="entry name" value="DUF4371"/>
    <property type="match status" value="1"/>
</dbReference>
<dbReference type="EMBL" id="CAWYQH010000001">
    <property type="protein sequence ID" value="CAK8671754.1"/>
    <property type="molecule type" value="Genomic_DNA"/>
</dbReference>
<feature type="domain" description="TTF-type" evidence="3">
    <location>
        <begin position="154"/>
        <end position="235"/>
    </location>
</feature>
<proteinExistence type="predicted"/>
<dbReference type="InterPro" id="IPR025398">
    <property type="entry name" value="DUF4371"/>
</dbReference>
<dbReference type="InterPro" id="IPR012337">
    <property type="entry name" value="RNaseH-like_sf"/>
</dbReference>
<dbReference type="SMART" id="SM00597">
    <property type="entry name" value="ZnF_TTF"/>
    <property type="match status" value="1"/>
</dbReference>
<sequence>MASQLSGWDKAKKKRKEAAEQEKLLAKIPKLSSYFGMRAASSQLPASDAIANSSAPEDQAKQDEPDEEREDKERESSAERAEVKGDAITGEALAQTLEDITNDLGQWGKINADTREYWAKKGSKHCQHTESMFEESARQYLGESFQRRCTKTFFVRTHPLNGEKSYRQWLCYSPSTGKVFCFACKLFGGNAVQATKFVSGGFDNWRTGESRIKMHESSDGHRKAMLSFASRQREAGRVDYLAAKQVEEERCYWRQIVKRLIDVLIFLAKRGLAIRGADEIIGSPHNGNYLGIIELLAEYDTLLASHIRKYANCGKGHISYLSSTICEELVQLMGQKVQDTILKEAKKAKYFSVSIDSTPDVSHLDQLTIVIRYVLPLGPVERFLTFLPMMRHTATHMASILLNFLKENGLDVTNCRGQSYDNASNMSGRYNGVQAIVKRECKYAAFIPCCNHSLNLVGDQAVNSCAGCTRFFHFVNGLYVFLSESTYRWQKLKNRCTLTLKGLSGTRWCERADAVKALVEGWKSIQEVLDELAADKEQKADTRNQADGFSRRMDELETAVMATAWNDILCRLNSTSISLQDPTVSLNTATSLLASLVDTIQFARDRFDVYEQMAIEKVPHGEYKAEERRGRKRKRMPDEGAANEENLTPRETFKTHIYLVMIDRLLAELEKRMKAYEDCNENSCVKLASFILITCVCLLRAFLSCRLRLLHGSYCHKRTSFEL</sequence>
<dbReference type="SUPFAM" id="SSF53098">
    <property type="entry name" value="Ribonuclease H-like"/>
    <property type="match status" value="1"/>
</dbReference>
<evidence type="ECO:0000259" key="3">
    <source>
        <dbReference type="SMART" id="SM00597"/>
    </source>
</evidence>
<feature type="region of interest" description="Disordered" evidence="2">
    <location>
        <begin position="1"/>
        <end position="20"/>
    </location>
</feature>
<feature type="coiled-coil region" evidence="1">
    <location>
        <begin position="525"/>
        <end position="559"/>
    </location>
</feature>
<keyword evidence="1" id="KW-0175">Coiled coil</keyword>
<accession>A0ABP0EWD7</accession>
<reference evidence="4 5" key="1">
    <citation type="submission" date="2024-02" db="EMBL/GenBank/DDBJ databases">
        <authorList>
            <person name="Daric V."/>
            <person name="Darras S."/>
        </authorList>
    </citation>
    <scope>NUCLEOTIDE SEQUENCE [LARGE SCALE GENOMIC DNA]</scope>
</reference>
<dbReference type="InterPro" id="IPR006580">
    <property type="entry name" value="Znf_TTF"/>
</dbReference>
<protein>
    <recommendedName>
        <fullName evidence="3">TTF-type domain-containing protein</fullName>
    </recommendedName>
</protein>
<evidence type="ECO:0000313" key="4">
    <source>
        <dbReference type="EMBL" id="CAK8671754.1"/>
    </source>
</evidence>
<feature type="region of interest" description="Disordered" evidence="2">
    <location>
        <begin position="624"/>
        <end position="646"/>
    </location>
</feature>